<dbReference type="InParanoid" id="A9RMI8"/>
<dbReference type="Proteomes" id="UP000006727">
    <property type="component" value="Chromosome 18"/>
</dbReference>
<dbReference type="Gramene" id="Pp3c18_3720V3.2">
    <property type="protein sequence ID" value="PAC:32983430.CDS.1"/>
    <property type="gene ID" value="Pp3c18_3720"/>
</dbReference>
<dbReference type="AlphaFoldDB" id="A9RMI8"/>
<dbReference type="PaxDb" id="3218-PP1S17_160V6.1"/>
<feature type="domain" description="J" evidence="1">
    <location>
        <begin position="48"/>
        <end position="104"/>
    </location>
</feature>
<dbReference type="Pfam" id="PF00226">
    <property type="entry name" value="DnaJ"/>
    <property type="match status" value="1"/>
</dbReference>
<sequence length="176" mass="19374">MARLFSGFIPCHSFNPVESRQSALRPSDILVARASAGSSCKDASVAMECAMILGVDSNAPKCEVKTAYRKLALRFHPDVCKGGKCEIDFMKVNRAYETLISFPSCGDGSTPCQGFEGSEGGAAAREVDPWSEYLHNIVSGTHEELGEDYSNYYSNLKCYSKAGRKRKFTGYSQYYQ</sequence>
<dbReference type="HOGENOM" id="CLU_1527663_0_0_1"/>
<dbReference type="PANTHER" id="PTHR24074">
    <property type="entry name" value="CO-CHAPERONE PROTEIN DJLA"/>
    <property type="match status" value="1"/>
</dbReference>
<reference evidence="2 4" key="2">
    <citation type="journal article" date="2018" name="Plant J.">
        <title>The Physcomitrella patens chromosome-scale assembly reveals moss genome structure and evolution.</title>
        <authorList>
            <person name="Lang D."/>
            <person name="Ullrich K.K."/>
            <person name="Murat F."/>
            <person name="Fuchs J."/>
            <person name="Jenkins J."/>
            <person name="Haas F.B."/>
            <person name="Piednoel M."/>
            <person name="Gundlach H."/>
            <person name="Van Bel M."/>
            <person name="Meyberg R."/>
            <person name="Vives C."/>
            <person name="Morata J."/>
            <person name="Symeonidi A."/>
            <person name="Hiss M."/>
            <person name="Muchero W."/>
            <person name="Kamisugi Y."/>
            <person name="Saleh O."/>
            <person name="Blanc G."/>
            <person name="Decker E.L."/>
            <person name="van Gessel N."/>
            <person name="Grimwood J."/>
            <person name="Hayes R.D."/>
            <person name="Graham S.W."/>
            <person name="Gunter L.E."/>
            <person name="McDaniel S.F."/>
            <person name="Hoernstein S.N.W."/>
            <person name="Larsson A."/>
            <person name="Li F.W."/>
            <person name="Perroud P.F."/>
            <person name="Phillips J."/>
            <person name="Ranjan P."/>
            <person name="Rokshar D.S."/>
            <person name="Rothfels C.J."/>
            <person name="Schneider L."/>
            <person name="Shu S."/>
            <person name="Stevenson D.W."/>
            <person name="Thummler F."/>
            <person name="Tillich M."/>
            <person name="Villarreal Aguilar J.C."/>
            <person name="Widiez T."/>
            <person name="Wong G.K."/>
            <person name="Wymore A."/>
            <person name="Zhang Y."/>
            <person name="Zimmer A.D."/>
            <person name="Quatrano R.S."/>
            <person name="Mayer K.F.X."/>
            <person name="Goodstein D."/>
            <person name="Casacuberta J.M."/>
            <person name="Vandepoele K."/>
            <person name="Reski R."/>
            <person name="Cuming A.C."/>
            <person name="Tuskan G.A."/>
            <person name="Maumus F."/>
            <person name="Salse J."/>
            <person name="Schmutz J."/>
            <person name="Rensing S.A."/>
        </authorList>
    </citation>
    <scope>NUCLEOTIDE SEQUENCE [LARGE SCALE GENOMIC DNA]</scope>
    <source>
        <strain evidence="3 4">cv. Gransden 2004</strain>
    </source>
</reference>
<dbReference type="EnsemblPlants" id="Pp3c18_3720V3.1">
    <property type="protein sequence ID" value="PAC:32983429.CDS.1"/>
    <property type="gene ID" value="Pp3c18_3720"/>
</dbReference>
<dbReference type="CDD" id="cd06257">
    <property type="entry name" value="DnaJ"/>
    <property type="match status" value="1"/>
</dbReference>
<dbReference type="STRING" id="3218.A9RMI8"/>
<name>A9RMI8_PHYPA</name>
<dbReference type="PRINTS" id="PR00625">
    <property type="entry name" value="JDOMAIN"/>
</dbReference>
<dbReference type="Gramene" id="Pp3c18_3720V3.1">
    <property type="protein sequence ID" value="PAC:32983429.CDS.1"/>
    <property type="gene ID" value="Pp3c18_3720"/>
</dbReference>
<protein>
    <recommendedName>
        <fullName evidence="1">J domain-containing protein</fullName>
    </recommendedName>
</protein>
<dbReference type="InterPro" id="IPR050817">
    <property type="entry name" value="DjlA_DnaK_co-chaperone"/>
</dbReference>
<dbReference type="SUPFAM" id="SSF46565">
    <property type="entry name" value="Chaperone J-domain"/>
    <property type="match status" value="1"/>
</dbReference>
<dbReference type="Gene3D" id="1.10.287.110">
    <property type="entry name" value="DnaJ domain"/>
    <property type="match status" value="1"/>
</dbReference>
<dbReference type="FunFam" id="1.10.287.110:FF:000206">
    <property type="entry name" value="Predicted protein"/>
    <property type="match status" value="1"/>
</dbReference>
<evidence type="ECO:0000313" key="2">
    <source>
        <dbReference type="EMBL" id="PNR34789.1"/>
    </source>
</evidence>
<proteinExistence type="predicted"/>
<dbReference type="InterPro" id="IPR036869">
    <property type="entry name" value="J_dom_sf"/>
</dbReference>
<evidence type="ECO:0000259" key="1">
    <source>
        <dbReference type="PROSITE" id="PS50076"/>
    </source>
</evidence>
<dbReference type="InterPro" id="IPR001623">
    <property type="entry name" value="DnaJ_domain"/>
</dbReference>
<gene>
    <name evidence="2" type="ORF">PHYPA_022687</name>
</gene>
<keyword evidence="4" id="KW-1185">Reference proteome</keyword>
<dbReference type="SMART" id="SM00271">
    <property type="entry name" value="DnaJ"/>
    <property type="match status" value="1"/>
</dbReference>
<reference evidence="3" key="3">
    <citation type="submission" date="2020-12" db="UniProtKB">
        <authorList>
            <consortium name="EnsemblPlants"/>
        </authorList>
    </citation>
    <scope>IDENTIFICATION</scope>
</reference>
<dbReference type="EnsemblPlants" id="Pp3c18_3720V3.2">
    <property type="protein sequence ID" value="PAC:32983430.CDS.1"/>
    <property type="gene ID" value="Pp3c18_3720"/>
</dbReference>
<dbReference type="PROSITE" id="PS50076">
    <property type="entry name" value="DNAJ_2"/>
    <property type="match status" value="1"/>
</dbReference>
<accession>A9RMI8</accession>
<dbReference type="EMBL" id="ABEU02000018">
    <property type="protein sequence ID" value="PNR34789.1"/>
    <property type="molecule type" value="Genomic_DNA"/>
</dbReference>
<organism evidence="2">
    <name type="scientific">Physcomitrium patens</name>
    <name type="common">Spreading-leaved earth moss</name>
    <name type="synonym">Physcomitrella patens</name>
    <dbReference type="NCBI Taxonomy" id="3218"/>
    <lineage>
        <taxon>Eukaryota</taxon>
        <taxon>Viridiplantae</taxon>
        <taxon>Streptophyta</taxon>
        <taxon>Embryophyta</taxon>
        <taxon>Bryophyta</taxon>
        <taxon>Bryophytina</taxon>
        <taxon>Bryopsida</taxon>
        <taxon>Funariidae</taxon>
        <taxon>Funariales</taxon>
        <taxon>Funariaceae</taxon>
        <taxon>Physcomitrium</taxon>
    </lineage>
</organism>
<evidence type="ECO:0000313" key="3">
    <source>
        <dbReference type="EnsemblPlants" id="PAC:32983429.CDS.1"/>
    </source>
</evidence>
<evidence type="ECO:0000313" key="4">
    <source>
        <dbReference type="Proteomes" id="UP000006727"/>
    </source>
</evidence>
<reference evidence="2 4" key="1">
    <citation type="journal article" date="2008" name="Science">
        <title>The Physcomitrella genome reveals evolutionary insights into the conquest of land by plants.</title>
        <authorList>
            <person name="Rensing S."/>
            <person name="Lang D."/>
            <person name="Zimmer A."/>
            <person name="Terry A."/>
            <person name="Salamov A."/>
            <person name="Shapiro H."/>
            <person name="Nishiyama T."/>
            <person name="Perroud P.-F."/>
            <person name="Lindquist E."/>
            <person name="Kamisugi Y."/>
            <person name="Tanahashi T."/>
            <person name="Sakakibara K."/>
            <person name="Fujita T."/>
            <person name="Oishi K."/>
            <person name="Shin-I T."/>
            <person name="Kuroki Y."/>
            <person name="Toyoda A."/>
            <person name="Suzuki Y."/>
            <person name="Hashimoto A."/>
            <person name="Yamaguchi K."/>
            <person name="Sugano A."/>
            <person name="Kohara Y."/>
            <person name="Fujiyama A."/>
            <person name="Anterola A."/>
            <person name="Aoki S."/>
            <person name="Ashton N."/>
            <person name="Barbazuk W.B."/>
            <person name="Barker E."/>
            <person name="Bennetzen J."/>
            <person name="Bezanilla M."/>
            <person name="Blankenship R."/>
            <person name="Cho S.H."/>
            <person name="Dutcher S."/>
            <person name="Estelle M."/>
            <person name="Fawcett J.A."/>
            <person name="Gundlach H."/>
            <person name="Hanada K."/>
            <person name="Heyl A."/>
            <person name="Hicks K.A."/>
            <person name="Hugh J."/>
            <person name="Lohr M."/>
            <person name="Mayer K."/>
            <person name="Melkozernov A."/>
            <person name="Murata T."/>
            <person name="Nelson D."/>
            <person name="Pils B."/>
            <person name="Prigge M."/>
            <person name="Reiss B."/>
            <person name="Renner T."/>
            <person name="Rombauts S."/>
            <person name="Rushton P."/>
            <person name="Sanderfoot A."/>
            <person name="Schween G."/>
            <person name="Shiu S.-H."/>
            <person name="Stueber K."/>
            <person name="Theodoulou F.L."/>
            <person name="Tu H."/>
            <person name="Van de Peer Y."/>
            <person name="Verrier P.J."/>
            <person name="Waters E."/>
            <person name="Wood A."/>
            <person name="Yang L."/>
            <person name="Cove D."/>
            <person name="Cuming A."/>
            <person name="Hasebe M."/>
            <person name="Lucas S."/>
            <person name="Mishler D.B."/>
            <person name="Reski R."/>
            <person name="Grigoriev I."/>
            <person name="Quatrano R.S."/>
            <person name="Boore J.L."/>
        </authorList>
    </citation>
    <scope>NUCLEOTIDE SEQUENCE [LARGE SCALE GENOMIC DNA]</scope>
    <source>
        <strain evidence="3 4">cv. Gransden 2004</strain>
    </source>
</reference>